<comment type="function">
    <text evidence="5">This protein is involved in the repair of mismatches in DNA. It is required for dam-dependent methyl-directed DNA mismatch repair. May act as a 'molecular matchmaker', a protein that promotes the formation of a stable complex between two or more DNA-binding proteins in an ATP-dependent manner without itself being part of a final effector complex.</text>
</comment>
<dbReference type="AlphaFoldDB" id="A0A1L3SV12"/>
<dbReference type="InterPro" id="IPR037198">
    <property type="entry name" value="MutL_C_sf"/>
</dbReference>
<feature type="domain" description="MutL C-terminal dimerisation" evidence="6">
    <location>
        <begin position="427"/>
        <end position="570"/>
    </location>
</feature>
<evidence type="ECO:0000256" key="5">
    <source>
        <dbReference type="HAMAP-Rule" id="MF_00149"/>
    </source>
</evidence>
<dbReference type="SUPFAM" id="SSF54211">
    <property type="entry name" value="Ribosomal protein S5 domain 2-like"/>
    <property type="match status" value="1"/>
</dbReference>
<dbReference type="FunFam" id="3.30.565.10:FF:000003">
    <property type="entry name" value="DNA mismatch repair endonuclease MutL"/>
    <property type="match status" value="1"/>
</dbReference>
<evidence type="ECO:0000313" key="8">
    <source>
        <dbReference type="EMBL" id="APH73218.1"/>
    </source>
</evidence>
<dbReference type="InterPro" id="IPR020667">
    <property type="entry name" value="DNA_mismatch_repair_MutL"/>
</dbReference>
<dbReference type="Gene3D" id="3.30.1370.100">
    <property type="entry name" value="MutL, C-terminal domain, regulatory subdomain"/>
    <property type="match status" value="1"/>
</dbReference>
<dbReference type="Proteomes" id="UP000182840">
    <property type="component" value="Chromosome"/>
</dbReference>
<dbReference type="SUPFAM" id="SSF118116">
    <property type="entry name" value="DNA mismatch repair protein MutL"/>
    <property type="match status" value="1"/>
</dbReference>
<dbReference type="CDD" id="cd16926">
    <property type="entry name" value="HATPase_MutL-MLH-PMS-like"/>
    <property type="match status" value="1"/>
</dbReference>
<dbReference type="Pfam" id="PF13589">
    <property type="entry name" value="HATPase_c_3"/>
    <property type="match status" value="1"/>
</dbReference>
<dbReference type="NCBIfam" id="NF000953">
    <property type="entry name" value="PRK00095.2-4"/>
    <property type="match status" value="1"/>
</dbReference>
<dbReference type="GO" id="GO:0030983">
    <property type="term" value="F:mismatched DNA binding"/>
    <property type="evidence" value="ECO:0007669"/>
    <property type="project" value="InterPro"/>
</dbReference>
<name>A0A1L3SV12_9HYPH</name>
<accession>A0A1L3SV12</accession>
<dbReference type="InterPro" id="IPR042121">
    <property type="entry name" value="MutL_C_regsub"/>
</dbReference>
<dbReference type="Pfam" id="PF08676">
    <property type="entry name" value="MutL_C"/>
    <property type="match status" value="1"/>
</dbReference>
<keyword evidence="9" id="KW-1185">Reference proteome</keyword>
<evidence type="ECO:0000313" key="9">
    <source>
        <dbReference type="Proteomes" id="UP000182840"/>
    </source>
</evidence>
<dbReference type="GO" id="GO:0016887">
    <property type="term" value="F:ATP hydrolysis activity"/>
    <property type="evidence" value="ECO:0007669"/>
    <property type="project" value="InterPro"/>
</dbReference>
<dbReference type="InterPro" id="IPR013507">
    <property type="entry name" value="DNA_mismatch_S5_2-like"/>
</dbReference>
<dbReference type="GO" id="GO:0006298">
    <property type="term" value="P:mismatch repair"/>
    <property type="evidence" value="ECO:0007669"/>
    <property type="project" value="UniProtKB-UniRule"/>
</dbReference>
<dbReference type="Gene3D" id="3.30.1540.20">
    <property type="entry name" value="MutL, C-terminal domain, dimerisation subdomain"/>
    <property type="match status" value="1"/>
</dbReference>
<dbReference type="Pfam" id="PF01119">
    <property type="entry name" value="DNA_mis_repair"/>
    <property type="match status" value="1"/>
</dbReference>
<dbReference type="GO" id="GO:0140664">
    <property type="term" value="F:ATP-dependent DNA damage sensor activity"/>
    <property type="evidence" value="ECO:0007669"/>
    <property type="project" value="InterPro"/>
</dbReference>
<feature type="domain" description="DNA mismatch repair protein S5" evidence="7">
    <location>
        <begin position="210"/>
        <end position="328"/>
    </location>
</feature>
<evidence type="ECO:0000259" key="7">
    <source>
        <dbReference type="SMART" id="SM01340"/>
    </source>
</evidence>
<dbReference type="InterPro" id="IPR014762">
    <property type="entry name" value="DNA_mismatch_repair_CS"/>
</dbReference>
<dbReference type="InterPro" id="IPR036890">
    <property type="entry name" value="HATPase_C_sf"/>
</dbReference>
<dbReference type="RefSeq" id="WP_072606689.1">
    <property type="nucleotide sequence ID" value="NZ_CP018171.1"/>
</dbReference>
<dbReference type="Gene3D" id="3.30.565.10">
    <property type="entry name" value="Histidine kinase-like ATPase, C-terminal domain"/>
    <property type="match status" value="1"/>
</dbReference>
<dbReference type="GO" id="GO:0032300">
    <property type="term" value="C:mismatch repair complex"/>
    <property type="evidence" value="ECO:0007669"/>
    <property type="project" value="InterPro"/>
</dbReference>
<dbReference type="STRING" id="1670800.BSQ44_18955"/>
<gene>
    <name evidence="5" type="primary">mutL</name>
    <name evidence="8" type="ORF">BSQ44_18955</name>
</gene>
<dbReference type="InterPro" id="IPR042120">
    <property type="entry name" value="MutL_C_dimsub"/>
</dbReference>
<dbReference type="EMBL" id="CP018171">
    <property type="protein sequence ID" value="APH73218.1"/>
    <property type="molecule type" value="Genomic_DNA"/>
</dbReference>
<comment type="similarity">
    <text evidence="1 5">Belongs to the DNA mismatch repair MutL/HexB family.</text>
</comment>
<dbReference type="KEGG" id="meso:BSQ44_18955"/>
<dbReference type="InterPro" id="IPR014790">
    <property type="entry name" value="MutL_C"/>
</dbReference>
<dbReference type="PANTHER" id="PTHR10073:SF12">
    <property type="entry name" value="DNA MISMATCH REPAIR PROTEIN MLH1"/>
    <property type="match status" value="1"/>
</dbReference>
<sequence length="613" mass="66117">MTIRQLSETVINQIAAGEVIERPASVVKELVENALDAGATRVEIVTAGGGLNLIRVVDDGSGIAASDLPLAVARHCTSKLSDDIHDIRSLGFRGEALPSIGSVARLTIRSRTADATEAMEIVVEGGRIAGPRPAAANAGTQVEVRDLFFATPARLKFMKGERAESTAISDVVKRIAVAFPTVRFTLTGADRTRLELAAEADDEVGRLHRLAKVLGDEFPKNALAIDAMREGVRLTGQVSIPSFTRANALQQYAYVNGRPVRDRQIAAAIRAAYADVLPRDRHALAALFFSLDPALVDVNVHPAKADVRFRDPGLVRGLVIGSIRQALANAGMRPATSGTAGMLAAFRTGGTPAGRDGTETFHRSFDTSRFWPSGSYDIARSPSRPLANGFGETRQAVFEHATLPSADARADVIDAPEELRRTPLGAARAQVHENYIVAQTEDSLVIVDQHAAHERLVYEALKEAIHSRPLPAQMLLLPEIVDLPEEDAERLASHAETLARFGLGLERFGPGAVAVRETPAMLGETNVQALVRDLADEIAETDTAETLKRRLDQIAATMACHGSVRSGRRLRPEEMNALLREMEATPGSGTCNHGRPTYIELKLADIERLFGRR</sequence>
<dbReference type="Gene3D" id="3.30.230.10">
    <property type="match status" value="1"/>
</dbReference>
<protein>
    <recommendedName>
        <fullName evidence="2 5">DNA mismatch repair protein MutL</fullName>
    </recommendedName>
</protein>
<evidence type="ECO:0000259" key="6">
    <source>
        <dbReference type="SMART" id="SM00853"/>
    </source>
</evidence>
<dbReference type="SMART" id="SM00853">
    <property type="entry name" value="MutL_C"/>
    <property type="match status" value="1"/>
</dbReference>
<evidence type="ECO:0000256" key="1">
    <source>
        <dbReference type="ARBA" id="ARBA00006082"/>
    </source>
</evidence>
<dbReference type="InterPro" id="IPR002099">
    <property type="entry name" value="MutL/Mlh/PMS"/>
</dbReference>
<organism evidence="8 9">
    <name type="scientific">Aquibium oceanicum</name>
    <dbReference type="NCBI Taxonomy" id="1670800"/>
    <lineage>
        <taxon>Bacteria</taxon>
        <taxon>Pseudomonadati</taxon>
        <taxon>Pseudomonadota</taxon>
        <taxon>Alphaproteobacteria</taxon>
        <taxon>Hyphomicrobiales</taxon>
        <taxon>Phyllobacteriaceae</taxon>
        <taxon>Aquibium</taxon>
    </lineage>
</organism>
<evidence type="ECO:0000256" key="2">
    <source>
        <dbReference type="ARBA" id="ARBA00021975"/>
    </source>
</evidence>
<keyword evidence="3 5" id="KW-0227">DNA damage</keyword>
<dbReference type="InterPro" id="IPR020568">
    <property type="entry name" value="Ribosomal_Su5_D2-typ_SF"/>
</dbReference>
<dbReference type="OrthoDB" id="9763467at2"/>
<dbReference type="SMART" id="SM01340">
    <property type="entry name" value="DNA_mis_repair"/>
    <property type="match status" value="1"/>
</dbReference>
<reference evidence="9" key="1">
    <citation type="submission" date="2016-11" db="EMBL/GenBank/DDBJ databases">
        <title>Mesorhizobium oceanicum sp. nov., isolated from deep seawater in South China Sea.</title>
        <authorList>
            <person name="Fu G.-Y."/>
        </authorList>
    </citation>
    <scope>NUCLEOTIDE SEQUENCE [LARGE SCALE GENOMIC DNA]</scope>
    <source>
        <strain evidence="9">B7</strain>
    </source>
</reference>
<dbReference type="InterPro" id="IPR014721">
    <property type="entry name" value="Ribsml_uS5_D2-typ_fold_subgr"/>
</dbReference>
<dbReference type="GO" id="GO:0005524">
    <property type="term" value="F:ATP binding"/>
    <property type="evidence" value="ECO:0007669"/>
    <property type="project" value="InterPro"/>
</dbReference>
<dbReference type="PANTHER" id="PTHR10073">
    <property type="entry name" value="DNA MISMATCH REPAIR PROTEIN MLH, PMS, MUTL"/>
    <property type="match status" value="1"/>
</dbReference>
<dbReference type="CDD" id="cd00782">
    <property type="entry name" value="MutL_Trans"/>
    <property type="match status" value="1"/>
</dbReference>
<dbReference type="SUPFAM" id="SSF55874">
    <property type="entry name" value="ATPase domain of HSP90 chaperone/DNA topoisomerase II/histidine kinase"/>
    <property type="match status" value="1"/>
</dbReference>
<evidence type="ECO:0000256" key="4">
    <source>
        <dbReference type="ARBA" id="ARBA00023204"/>
    </source>
</evidence>
<proteinExistence type="inferred from homology"/>
<dbReference type="PROSITE" id="PS00058">
    <property type="entry name" value="DNA_MISMATCH_REPAIR_1"/>
    <property type="match status" value="1"/>
</dbReference>
<dbReference type="HAMAP" id="MF_00149">
    <property type="entry name" value="DNA_mis_repair"/>
    <property type="match status" value="1"/>
</dbReference>
<dbReference type="NCBIfam" id="TIGR00585">
    <property type="entry name" value="mutl"/>
    <property type="match status" value="1"/>
</dbReference>
<evidence type="ECO:0000256" key="3">
    <source>
        <dbReference type="ARBA" id="ARBA00022763"/>
    </source>
</evidence>
<keyword evidence="4 5" id="KW-0234">DNA repair</keyword>
<dbReference type="InterPro" id="IPR038973">
    <property type="entry name" value="MutL/Mlh/Pms-like"/>
</dbReference>